<protein>
    <recommendedName>
        <fullName evidence="4">Verru_Chthon cassette protein A</fullName>
    </recommendedName>
</protein>
<dbReference type="Proteomes" id="UP001476282">
    <property type="component" value="Unassembled WGS sequence"/>
</dbReference>
<evidence type="ECO:0000256" key="1">
    <source>
        <dbReference type="SAM" id="Phobius"/>
    </source>
</evidence>
<proteinExistence type="predicted"/>
<reference evidence="2 3" key="1">
    <citation type="submission" date="2024-02" db="EMBL/GenBank/DDBJ databases">
        <title>Haloferula sargassicola NBRC 104335.</title>
        <authorList>
            <person name="Ichikawa N."/>
            <person name="Katano-Makiyama Y."/>
            <person name="Hidaka K."/>
        </authorList>
    </citation>
    <scope>NUCLEOTIDE SEQUENCE [LARGE SCALE GENOMIC DNA]</scope>
    <source>
        <strain evidence="2 3">NBRC 104335</strain>
    </source>
</reference>
<accession>A0ABP9US57</accession>
<dbReference type="RefSeq" id="WP_353568290.1">
    <property type="nucleotide sequence ID" value="NZ_BAABRI010000021.1"/>
</dbReference>
<keyword evidence="1" id="KW-1133">Transmembrane helix</keyword>
<keyword evidence="1" id="KW-0812">Transmembrane</keyword>
<dbReference type="EMBL" id="BAABRI010000021">
    <property type="protein sequence ID" value="GAA5484194.1"/>
    <property type="molecule type" value="Genomic_DNA"/>
</dbReference>
<organism evidence="2 3">
    <name type="scientific">Haloferula sargassicola</name>
    <dbReference type="NCBI Taxonomy" id="490096"/>
    <lineage>
        <taxon>Bacteria</taxon>
        <taxon>Pseudomonadati</taxon>
        <taxon>Verrucomicrobiota</taxon>
        <taxon>Verrucomicrobiia</taxon>
        <taxon>Verrucomicrobiales</taxon>
        <taxon>Verrucomicrobiaceae</taxon>
        <taxon>Haloferula</taxon>
    </lineage>
</organism>
<feature type="transmembrane region" description="Helical" evidence="1">
    <location>
        <begin position="16"/>
        <end position="38"/>
    </location>
</feature>
<name>A0ABP9US57_9BACT</name>
<sequence length="1191" mass="130661">MKSLSQPTARRSDRGFALIIVIALMVLLSLLAVGLLGLSSVTLRSSRGGDAMAVARANARMALTVAIGNLQKAMGPDQRVSANSSAVNGPGGEANLLGAWDSWHWNPESANSPDYTDKRGGFVRWLASTADEDLARDIKAPTQQFDDPVWLINPETVGQTSTDPDATNSLRANRQRVQTTDQTVGGLAWGVMDESQKVAIALKGEDDEDLQVSERIAQRVAPQRAAPEVFLPGMQQLAESEYPKLVTLDTASLALGTGTDKTQILGRQEAITTQSIGLLTNVADGGVKWDLTSLFEGDPARELGRETLYFSEADGAPTWDYLQSHYALQERISGSAGGVPSVTLLRSELRPKSIGLDVAPTSETLLPVVAKMQIVFSLVTHYSHLPDRVQFYNTQASPRGNTRYGVPHLVYDPVITLWNPYDVAIRLEQLRIRLWDPPVLFGFKKNQNWLRDEFASGNYQGLARFQIKNEHEPSARRWFTFLLTESRGGANPQPGGTIVMQPGEVKVFSPWVEGRWTWGYEIAAGDPRSFFDWRADSEFGNVDNRTKNKYGVETIPGWDPRAGLQTDHLSYSDARPPATIYQTGDLRDGWVAIRTDHEVSVFCKAGRAFPATGSNAKFPDFQMDLLAGVREQPERDIIRSYKFRFNNVESEVGGLLNNNEITRTYQVGDLLQTPDDSTPGGKTPFALFSVSAKTTKDVFDFTKPWMHAHPVNEGGEQDTREIGNAMDAYDVSLREVSSFYDFPMIEIDSQNRGYLGGTSRANGGVSNVPMFHVPVLPSASLGDLIPANLVASGALPRFTHPFGNSYSHPLIPTDRVSVRNPVTSTTSGVRFGNMLDHSYLLNDALWDRFYFSTIGEIQNDVTGNQSTKGLLTDFLEENPRQLNRRLVPIVNSSSNTESTAQEIANLPPAERARKMATVMGVPGAFNVNSDSKDAWWAMLTSLRDRAVVGWGDADLTADGKTAYPRASFPLAGDPDDQESGTSVDVEGAKRWAGFRALTDDQLENLAESIVEQIQARGSTDEAPFCTLGEFVNRRIGGSSGLHTVKGLLQTAIEESSINDEFHRLDSNTINGSSQLLPNATKGEQNTSARLGFSAEGAPSIVSQGDLMMALAPVATVRGDTFRIRAYGESRDPADRITAQAYCEATVQRVPDYVDPVDQAEILPDELTSEVNQKFGRRFILTGFRWLSPDEI</sequence>
<comment type="caution">
    <text evidence="2">The sequence shown here is derived from an EMBL/GenBank/DDBJ whole genome shotgun (WGS) entry which is preliminary data.</text>
</comment>
<evidence type="ECO:0000313" key="3">
    <source>
        <dbReference type="Proteomes" id="UP001476282"/>
    </source>
</evidence>
<keyword evidence="3" id="KW-1185">Reference proteome</keyword>
<evidence type="ECO:0000313" key="2">
    <source>
        <dbReference type="EMBL" id="GAA5484194.1"/>
    </source>
</evidence>
<gene>
    <name evidence="2" type="ORF">Hsar01_03435</name>
</gene>
<evidence type="ECO:0008006" key="4">
    <source>
        <dbReference type="Google" id="ProtNLM"/>
    </source>
</evidence>
<keyword evidence="1" id="KW-0472">Membrane</keyword>